<dbReference type="AlphaFoldDB" id="A0A381LBX6"/>
<dbReference type="EMBL" id="UIGY01000111">
    <property type="protein sequence ID" value="SUZ11127.1"/>
    <property type="molecule type" value="Genomic_DNA"/>
</dbReference>
<gene>
    <name evidence="1" type="ORF">BGT96224V2_LOCUS4272</name>
</gene>
<reference evidence="1" key="1">
    <citation type="submission" date="2018-07" db="EMBL/GenBank/DDBJ databases">
        <authorList>
            <person name="Quirk P.G."/>
            <person name="Krulwich T.A."/>
        </authorList>
    </citation>
    <scope>NUCLEOTIDE SEQUENCE</scope>
    <source>
        <strain evidence="1">96224</strain>
    </source>
</reference>
<dbReference type="SUPFAM" id="SSF100950">
    <property type="entry name" value="NagB/RpiA/CoA transferase-like"/>
    <property type="match status" value="1"/>
</dbReference>
<name>A0A381LBX6_BLUGR</name>
<organism evidence="1">
    <name type="scientific">Blumeria graminis f. sp. tritici 96224</name>
    <dbReference type="NCBI Taxonomy" id="1268274"/>
    <lineage>
        <taxon>Eukaryota</taxon>
        <taxon>Fungi</taxon>
        <taxon>Dikarya</taxon>
        <taxon>Ascomycota</taxon>
        <taxon>Pezizomycotina</taxon>
        <taxon>Leotiomycetes</taxon>
        <taxon>Erysiphales</taxon>
        <taxon>Erysiphaceae</taxon>
        <taxon>Blumeria</taxon>
    </lineage>
</organism>
<dbReference type="InterPro" id="IPR027363">
    <property type="entry name" value="M1Pi_N"/>
</dbReference>
<protein>
    <submittedName>
        <fullName evidence="1">Bgt-2219</fullName>
    </submittedName>
</protein>
<dbReference type="Gene3D" id="1.20.120.420">
    <property type="entry name" value="translation initiation factor eif-2b, domain 1"/>
    <property type="match status" value="1"/>
</dbReference>
<dbReference type="InterPro" id="IPR037171">
    <property type="entry name" value="NagB/RpiA_transferase-like"/>
</dbReference>
<accession>A0A381LBX6</accession>
<proteinExistence type="predicted"/>
<evidence type="ECO:0000313" key="1">
    <source>
        <dbReference type="EMBL" id="SUZ11127.1"/>
    </source>
</evidence>
<sequence>MASLEAIKYQRGKLDVLDQKLLPHQISYHNVTSCVDAFECITSMRVRGKQIQLFFF</sequence>
<dbReference type="OrthoDB" id="2461at2759"/>